<accession>B5YMA8</accession>
<dbReference type="GO" id="GO:0006620">
    <property type="term" value="P:post-translational protein targeting to endoplasmic reticulum membrane"/>
    <property type="evidence" value="ECO:0000318"/>
    <property type="project" value="GO_Central"/>
</dbReference>
<dbReference type="Proteomes" id="UP000001449">
    <property type="component" value="Chromosome 7"/>
</dbReference>
<dbReference type="GO" id="GO:0031207">
    <property type="term" value="C:Sec62/Sec63 complex"/>
    <property type="evidence" value="ECO:0000318"/>
    <property type="project" value="GO_Central"/>
</dbReference>
<sequence length="887" mass="99467">MQTQTLLPYPPMESPRRCIHIESSPTQPAEEESFTICQNFPNWFDGTNGCHAYATNPGYCSQYGHLDYSQHSQFNANQACCACGGGTRGKPRLQVGDYVTLKGYHPHLDQCKSLKIVKLETEPSFRYLLEVMKLCGPRSIQSVNEHGLRTFVEQFQPGFQIAVESDDPLVIDKYWRVELKKCRSGLKEQEFEFLMASEDGETVAIQHKALGLPLTVPLGGKSSFVNLKQVWEEGLFLGSDEFYFLKMMSSTNNGRLNENGEPYGPSYSFLVSGYFGEKEYSEVKTRQVEMSRGVEEQEFAMWTFKIMDDTDGDSEAVDEHVKWLQTKTQMIGIDYLEELAPWDLLDVDREASKSEVKSRFRELSRSFHPDKLVHHHEKKELFERIFVLLQSAYQGLKSADEKEKEAFRVQAESDSQLFTHSQNIVELLPIYWTKIESDNSTDTTTTRADRYILNVASHLNSTLMNDTAVEEEREPSIQIWVVFMYSARCGMSRTIRGMVDLAAAHLKQYDGIKVGAYGCGLYQEFPPAKNDPTGVKSDPICKQFERRETPNVHVIVETLPGKVKDENGDLVEVPLDQEVVEANAQFKHFYASVAEGNTTQFYPHNFIKFARSGKRVWDYSHLVRRMAAADFNDPSFIGNSSIVAFFDGTGNGDTDSDVNDAIRSALPGVAHRFSKDELYIGTANCGYGDDFDDNTKHVDCSTLDVSWLPDIKVYGQNDTKGVSLLRGQFGDRRDVQIALESLGNVLRMMLGGEDVLEDDFEDLNEQNDAGEGGEGGGCDMPPPPPPQYDDYFQEIDGRMEETPLLDMDLDEDTDDTQPVLENENKPALDQDKGPRKPKLASGESRPELGGRETMKDRVAGFDTRKSRRSGGGKVLGGGGGGGGFIAG</sequence>
<feature type="region of interest" description="Disordered" evidence="1">
    <location>
        <begin position="808"/>
        <end position="887"/>
    </location>
</feature>
<organism evidence="3 4">
    <name type="scientific">Thalassiosira pseudonana</name>
    <name type="common">Marine diatom</name>
    <name type="synonym">Cyclotella nana</name>
    <dbReference type="NCBI Taxonomy" id="35128"/>
    <lineage>
        <taxon>Eukaryota</taxon>
        <taxon>Sar</taxon>
        <taxon>Stramenopiles</taxon>
        <taxon>Ochrophyta</taxon>
        <taxon>Bacillariophyta</taxon>
        <taxon>Coscinodiscophyceae</taxon>
        <taxon>Thalassiosirophycidae</taxon>
        <taxon>Thalassiosirales</taxon>
        <taxon>Thalassiosiraceae</taxon>
        <taxon>Thalassiosira</taxon>
    </lineage>
</organism>
<reference evidence="3 4" key="1">
    <citation type="journal article" date="2004" name="Science">
        <title>The genome of the diatom Thalassiosira pseudonana: ecology, evolution, and metabolism.</title>
        <authorList>
            <person name="Armbrust E.V."/>
            <person name="Berges J.A."/>
            <person name="Bowler C."/>
            <person name="Green B.R."/>
            <person name="Martinez D."/>
            <person name="Putnam N.H."/>
            <person name="Zhou S."/>
            <person name="Allen A.E."/>
            <person name="Apt K.E."/>
            <person name="Bechner M."/>
            <person name="Brzezinski M.A."/>
            <person name="Chaal B.K."/>
            <person name="Chiovitti A."/>
            <person name="Davis A.K."/>
            <person name="Demarest M.S."/>
            <person name="Detter J.C."/>
            <person name="Glavina T."/>
            <person name="Goodstein D."/>
            <person name="Hadi M.Z."/>
            <person name="Hellsten U."/>
            <person name="Hildebrand M."/>
            <person name="Jenkins B.D."/>
            <person name="Jurka J."/>
            <person name="Kapitonov V.V."/>
            <person name="Kroger N."/>
            <person name="Lau W.W."/>
            <person name="Lane T.W."/>
            <person name="Larimer F.W."/>
            <person name="Lippmeier J.C."/>
            <person name="Lucas S."/>
            <person name="Medina M."/>
            <person name="Montsant A."/>
            <person name="Obornik M."/>
            <person name="Parker M.S."/>
            <person name="Palenik B."/>
            <person name="Pazour G.J."/>
            <person name="Richardson P.M."/>
            <person name="Rynearson T.A."/>
            <person name="Saito M.A."/>
            <person name="Schwartz D.C."/>
            <person name="Thamatrakoln K."/>
            <person name="Valentin K."/>
            <person name="Vardi A."/>
            <person name="Wilkerson F.P."/>
            <person name="Rokhsar D.S."/>
        </authorList>
    </citation>
    <scope>NUCLEOTIDE SEQUENCE [LARGE SCALE GENOMIC DNA]</scope>
    <source>
        <strain evidence="3 4">CCMP1335</strain>
    </source>
</reference>
<feature type="compositionally biased region" description="Gly residues" evidence="1">
    <location>
        <begin position="871"/>
        <end position="887"/>
    </location>
</feature>
<dbReference type="OMA" id="RCGMSRT"/>
<dbReference type="InterPro" id="IPR001623">
    <property type="entry name" value="DnaJ_domain"/>
</dbReference>
<evidence type="ECO:0000313" key="3">
    <source>
        <dbReference type="EMBL" id="ACI64775.1"/>
    </source>
</evidence>
<dbReference type="KEGG" id="tps:THAPS_23361"/>
<dbReference type="RefSeq" id="XP_002296058.1">
    <property type="nucleotide sequence ID" value="XM_002296022.1"/>
</dbReference>
<dbReference type="InterPro" id="IPR036869">
    <property type="entry name" value="J_dom_sf"/>
</dbReference>
<dbReference type="GeneID" id="7446191"/>
<dbReference type="GO" id="GO:0008320">
    <property type="term" value="F:protein transmembrane transporter activity"/>
    <property type="evidence" value="ECO:0000318"/>
    <property type="project" value="GO_Central"/>
</dbReference>
<dbReference type="eggNOG" id="ENOG502SSCT">
    <property type="taxonomic scope" value="Eukaryota"/>
</dbReference>
<evidence type="ECO:0000313" key="4">
    <source>
        <dbReference type="Proteomes" id="UP000001449"/>
    </source>
</evidence>
<dbReference type="Gene3D" id="1.10.287.110">
    <property type="entry name" value="DnaJ domain"/>
    <property type="match status" value="1"/>
</dbReference>
<dbReference type="Pfam" id="PF00226">
    <property type="entry name" value="DnaJ"/>
    <property type="match status" value="1"/>
</dbReference>
<dbReference type="PROSITE" id="PS50076">
    <property type="entry name" value="DNAJ_2"/>
    <property type="match status" value="1"/>
</dbReference>
<evidence type="ECO:0000259" key="2">
    <source>
        <dbReference type="PROSITE" id="PS50076"/>
    </source>
</evidence>
<dbReference type="InParanoid" id="B5YMA8"/>
<dbReference type="PaxDb" id="35128-Thaps23361"/>
<dbReference type="SMART" id="SM00271">
    <property type="entry name" value="DnaJ"/>
    <property type="match status" value="1"/>
</dbReference>
<keyword evidence="4" id="KW-1185">Reference proteome</keyword>
<reference evidence="3 4" key="2">
    <citation type="journal article" date="2008" name="Nature">
        <title>The Phaeodactylum genome reveals the evolutionary history of diatom genomes.</title>
        <authorList>
            <person name="Bowler C."/>
            <person name="Allen A.E."/>
            <person name="Badger J.H."/>
            <person name="Grimwood J."/>
            <person name="Jabbari K."/>
            <person name="Kuo A."/>
            <person name="Maheswari U."/>
            <person name="Martens C."/>
            <person name="Maumus F."/>
            <person name="Otillar R.P."/>
            <person name="Rayko E."/>
            <person name="Salamov A."/>
            <person name="Vandepoele K."/>
            <person name="Beszteri B."/>
            <person name="Gruber A."/>
            <person name="Heijde M."/>
            <person name="Katinka M."/>
            <person name="Mock T."/>
            <person name="Valentin K."/>
            <person name="Verret F."/>
            <person name="Berges J.A."/>
            <person name="Brownlee C."/>
            <person name="Cadoret J.P."/>
            <person name="Chiovitti A."/>
            <person name="Choi C.J."/>
            <person name="Coesel S."/>
            <person name="De Martino A."/>
            <person name="Detter J.C."/>
            <person name="Durkin C."/>
            <person name="Falciatore A."/>
            <person name="Fournet J."/>
            <person name="Haruta M."/>
            <person name="Huysman M.J."/>
            <person name="Jenkins B.D."/>
            <person name="Jiroutova K."/>
            <person name="Jorgensen R.E."/>
            <person name="Joubert Y."/>
            <person name="Kaplan A."/>
            <person name="Kroger N."/>
            <person name="Kroth P.G."/>
            <person name="La Roche J."/>
            <person name="Lindquist E."/>
            <person name="Lommer M."/>
            <person name="Martin-Jezequel V."/>
            <person name="Lopez P.J."/>
            <person name="Lucas S."/>
            <person name="Mangogna M."/>
            <person name="McGinnis K."/>
            <person name="Medlin L.K."/>
            <person name="Montsant A."/>
            <person name="Oudot-Le Secq M.P."/>
            <person name="Napoli C."/>
            <person name="Obornik M."/>
            <person name="Parker M.S."/>
            <person name="Petit J.L."/>
            <person name="Porcel B.M."/>
            <person name="Poulsen N."/>
            <person name="Robison M."/>
            <person name="Rychlewski L."/>
            <person name="Rynearson T.A."/>
            <person name="Schmutz J."/>
            <person name="Shapiro H."/>
            <person name="Siaut M."/>
            <person name="Stanley M."/>
            <person name="Sussman M.R."/>
            <person name="Taylor A.R."/>
            <person name="Vardi A."/>
            <person name="von Dassow P."/>
            <person name="Vyverman W."/>
            <person name="Willis A."/>
            <person name="Wyrwicz L.S."/>
            <person name="Rokhsar D.S."/>
            <person name="Weissenbach J."/>
            <person name="Armbrust E.V."/>
            <person name="Green B.R."/>
            <person name="Van de Peer Y."/>
            <person name="Grigoriev I.V."/>
        </authorList>
    </citation>
    <scope>NUCLEOTIDE SEQUENCE [LARGE SCALE GENOMIC DNA]</scope>
    <source>
        <strain evidence="3 4">CCMP1335</strain>
    </source>
</reference>
<name>B5YMA8_THAPS</name>
<proteinExistence type="predicted"/>
<feature type="compositionally biased region" description="Basic and acidic residues" evidence="1">
    <location>
        <begin position="844"/>
        <end position="864"/>
    </location>
</feature>
<dbReference type="PANTHER" id="PTHR24075">
    <property type="entry name" value="SEC63 DOMAIN-CONTAINING"/>
    <property type="match status" value="1"/>
</dbReference>
<feature type="domain" description="J" evidence="2">
    <location>
        <begin position="340"/>
        <end position="411"/>
    </location>
</feature>
<dbReference type="GO" id="GO:0006614">
    <property type="term" value="P:SRP-dependent cotranslational protein targeting to membrane"/>
    <property type="evidence" value="ECO:0000318"/>
    <property type="project" value="GO_Central"/>
</dbReference>
<feature type="region of interest" description="Disordered" evidence="1">
    <location>
        <begin position="764"/>
        <end position="791"/>
    </location>
</feature>
<dbReference type="AlphaFoldDB" id="B5YMA8"/>
<feature type="compositionally biased region" description="Basic and acidic residues" evidence="1">
    <location>
        <begin position="822"/>
        <end position="834"/>
    </location>
</feature>
<dbReference type="EMBL" id="CP001160">
    <property type="protein sequence ID" value="ACI64775.1"/>
    <property type="molecule type" value="Genomic_DNA"/>
</dbReference>
<dbReference type="SUPFAM" id="SSF46565">
    <property type="entry name" value="Chaperone J-domain"/>
    <property type="match status" value="1"/>
</dbReference>
<dbReference type="PANTHER" id="PTHR24075:SF0">
    <property type="entry name" value="TRANSLOCATION PROTEIN SEC63 HOMOLOG"/>
    <property type="match status" value="1"/>
</dbReference>
<evidence type="ECO:0000256" key="1">
    <source>
        <dbReference type="SAM" id="MobiDB-lite"/>
    </source>
</evidence>
<gene>
    <name evidence="3" type="ORF">THAPS_23361</name>
</gene>
<dbReference type="HOGENOM" id="CLU_325308_0_0_1"/>
<protein>
    <recommendedName>
        <fullName evidence="2">J domain-containing protein</fullName>
    </recommendedName>
</protein>